<evidence type="ECO:0000313" key="6">
    <source>
        <dbReference type="Proteomes" id="UP001162031"/>
    </source>
</evidence>
<feature type="compositionally biased region" description="Basic and acidic residues" evidence="3">
    <location>
        <begin position="399"/>
        <end position="452"/>
    </location>
</feature>
<dbReference type="EMBL" id="CANTFL010001452">
    <property type="protein sequence ID" value="CAI5741844.1"/>
    <property type="molecule type" value="Genomic_DNA"/>
</dbReference>
<keyword evidence="2" id="KW-0175">Coiled coil</keyword>
<reference evidence="5" key="1">
    <citation type="submission" date="2022-12" db="EMBL/GenBank/DDBJ databases">
        <authorList>
            <person name="Webb A."/>
        </authorList>
    </citation>
    <scope>NUCLEOTIDE SEQUENCE</scope>
    <source>
        <strain evidence="5">Hp1</strain>
    </source>
</reference>
<dbReference type="AlphaFoldDB" id="A0AAV0V2F6"/>
<feature type="compositionally biased region" description="Polar residues" evidence="3">
    <location>
        <begin position="299"/>
        <end position="308"/>
    </location>
</feature>
<keyword evidence="1" id="KW-0862">Zinc</keyword>
<comment type="caution">
    <text evidence="5">The sequence shown here is derived from an EMBL/GenBank/DDBJ whole genome shotgun (WGS) entry which is preliminary data.</text>
</comment>
<feature type="region of interest" description="Disordered" evidence="3">
    <location>
        <begin position="467"/>
        <end position="486"/>
    </location>
</feature>
<gene>
    <name evidence="5" type="ORF">HBR001_LOCUS8678</name>
</gene>
<dbReference type="InterPro" id="IPR000315">
    <property type="entry name" value="Znf_B-box"/>
</dbReference>
<accession>A0AAV0V2F6</accession>
<evidence type="ECO:0000256" key="2">
    <source>
        <dbReference type="SAM" id="Coils"/>
    </source>
</evidence>
<evidence type="ECO:0000313" key="5">
    <source>
        <dbReference type="EMBL" id="CAI5741844.1"/>
    </source>
</evidence>
<feature type="compositionally biased region" description="Polar residues" evidence="3">
    <location>
        <begin position="158"/>
        <end position="168"/>
    </location>
</feature>
<proteinExistence type="predicted"/>
<dbReference type="PROSITE" id="PS50119">
    <property type="entry name" value="ZF_BBOX"/>
    <property type="match status" value="1"/>
</dbReference>
<evidence type="ECO:0000259" key="4">
    <source>
        <dbReference type="PROSITE" id="PS50119"/>
    </source>
</evidence>
<feature type="region of interest" description="Disordered" evidence="3">
    <location>
        <begin position="533"/>
        <end position="562"/>
    </location>
</feature>
<feature type="region of interest" description="Disordered" evidence="3">
    <location>
        <begin position="153"/>
        <end position="178"/>
    </location>
</feature>
<feature type="compositionally biased region" description="Basic and acidic residues" evidence="3">
    <location>
        <begin position="467"/>
        <end position="477"/>
    </location>
</feature>
<protein>
    <recommendedName>
        <fullName evidence="4">B box-type domain-containing protein</fullName>
    </recommendedName>
</protein>
<evidence type="ECO:0000256" key="1">
    <source>
        <dbReference type="PROSITE-ProRule" id="PRU00024"/>
    </source>
</evidence>
<feature type="region of interest" description="Disordered" evidence="3">
    <location>
        <begin position="299"/>
        <end position="452"/>
    </location>
</feature>
<keyword evidence="6" id="KW-1185">Reference proteome</keyword>
<dbReference type="GO" id="GO:0008270">
    <property type="term" value="F:zinc ion binding"/>
    <property type="evidence" value="ECO:0007669"/>
    <property type="project" value="UniProtKB-KW"/>
</dbReference>
<evidence type="ECO:0000256" key="3">
    <source>
        <dbReference type="SAM" id="MobiDB-lite"/>
    </source>
</evidence>
<sequence>MTAVVEPEADSPESWSSLLTDAVAKCGRDNGRRLYLYGISSDQCIKCQARLKTGHDTCDGCHYTHQTLRKCTRCSQKKDPVMWCVECDAYFCATCHKKPHVLMLGSTTPHHCFPIDGASGKHFVDAAWSDKFTAMMEATFRLRLHDKMRAQKAAASVPAQTSGQQPLSGNGAADPAVTTATVSKPLQCPVDDSSGARAVAKVNSAAPLATPVVAALPAAAGGQTLPSSTSDSTQTQSRKRQLAASDDMRDKPDTPACAGTLGERAVAAASRSIPAPAPTPTVNGSMLANDCVQVTRGQQATAAQSDVQQARPAAKMGMDQPLTQNEIQKRQRHGQKEGEPQVSGRAPQQHQRAQHREPKQSELPQNEQQRSNGERSERWKTQQLQMDQQRRQAVTQQLDEQRRQQERQRHEQCWRDEQNSRRQAEHRWQELHKHDTLRQQGERSHGAIRHQEYLHEQRRQQLLEERLRNDQSARRPGEACSLTHESNPCVSRAQHVQLGQPVGRPGFTFMVSSSVSAPMPGASMAPSIVPAPKPSTPRFTRVSSPANVVPPAPRLGPATPSPRSYPFRSNIGGPAASAIPSVGYDNGVRQSPVPAFETIPQDHGGNRHLVVRSPSVQRQQQTGYPDAIVPHRAASGAMGGFGPSKFGEDDELRAIWVSDYNSVNVLVMQLDSEIAARAEEGHAFVHMSNNITVPEQLKQQINTLCARRDAAMKKRFESVVRVCIFSDSVRAFAEQNEHSNMWSDVPEALKASHNKCAELGANIRELEVQAQELRKGVEEAVSSGDPMLMQTVTGLGALLADCEQKIRASSEERDKQFNFMFQFSETLRTIVRAEWATAGRGSSHGTR</sequence>
<feature type="domain" description="B box-type" evidence="4">
    <location>
        <begin position="66"/>
        <end position="115"/>
    </location>
</feature>
<feature type="compositionally biased region" description="Polar residues" evidence="3">
    <location>
        <begin position="362"/>
        <end position="371"/>
    </location>
</feature>
<dbReference type="Proteomes" id="UP001162031">
    <property type="component" value="Unassembled WGS sequence"/>
</dbReference>
<name>A0AAV0V2F6_HYABA</name>
<organism evidence="5 6">
    <name type="scientific">Hyaloperonospora brassicae</name>
    <name type="common">Brassica downy mildew</name>
    <name type="synonym">Peronospora brassicae</name>
    <dbReference type="NCBI Taxonomy" id="162125"/>
    <lineage>
        <taxon>Eukaryota</taxon>
        <taxon>Sar</taxon>
        <taxon>Stramenopiles</taxon>
        <taxon>Oomycota</taxon>
        <taxon>Peronosporomycetes</taxon>
        <taxon>Peronosporales</taxon>
        <taxon>Peronosporaceae</taxon>
        <taxon>Hyaloperonospora</taxon>
    </lineage>
</organism>
<keyword evidence="1" id="KW-0479">Metal-binding</keyword>
<feature type="coiled-coil region" evidence="2">
    <location>
        <begin position="749"/>
        <end position="783"/>
    </location>
</feature>
<dbReference type="CDD" id="cd19757">
    <property type="entry name" value="Bbox1"/>
    <property type="match status" value="1"/>
</dbReference>
<keyword evidence="1" id="KW-0863">Zinc-finger</keyword>
<feature type="region of interest" description="Disordered" evidence="3">
    <location>
        <begin position="221"/>
        <end position="258"/>
    </location>
</feature>
<feature type="compositionally biased region" description="Low complexity" evidence="3">
    <location>
        <begin position="221"/>
        <end position="236"/>
    </location>
</feature>